<keyword evidence="4" id="KW-1185">Reference proteome</keyword>
<dbReference type="EMBL" id="JAQQWK010000006">
    <property type="protein sequence ID" value="KAK8038603.1"/>
    <property type="molecule type" value="Genomic_DNA"/>
</dbReference>
<organism evidence="3 4">
    <name type="scientific">Apiospora rasikravindrae</name>
    <dbReference type="NCBI Taxonomy" id="990691"/>
    <lineage>
        <taxon>Eukaryota</taxon>
        <taxon>Fungi</taxon>
        <taxon>Dikarya</taxon>
        <taxon>Ascomycota</taxon>
        <taxon>Pezizomycotina</taxon>
        <taxon>Sordariomycetes</taxon>
        <taxon>Xylariomycetidae</taxon>
        <taxon>Amphisphaeriales</taxon>
        <taxon>Apiosporaceae</taxon>
        <taxon>Apiospora</taxon>
    </lineage>
</organism>
<evidence type="ECO:0000256" key="2">
    <source>
        <dbReference type="SAM" id="Phobius"/>
    </source>
</evidence>
<accession>A0ABR1SWC8</accession>
<evidence type="ECO:0000256" key="1">
    <source>
        <dbReference type="SAM" id="MobiDB-lite"/>
    </source>
</evidence>
<dbReference type="Proteomes" id="UP001444661">
    <property type="component" value="Unassembled WGS sequence"/>
</dbReference>
<gene>
    <name evidence="3" type="ORF">PG993_007014</name>
</gene>
<proteinExistence type="predicted"/>
<sequence>MPDLVKAKLTAMLAQTGGLCRRRTGLCVSVFEASPDKEAGVPDRDLLWYSGYAVAALQLGVSAIPWALYGVWQEFAVTALGTALSFLTASLQHWTQERWACDKESTKTFVLTRGNGTQHAIVIVGAGRGLDLEDLAISSEGVPGKRSTPILYSGLAVLWCVLLITVCGIKNRTWCLLGVGTIGMMHTIIIAGAPRQPGLFGIHLTYKDVLREIDDQDVLPGDLREDEQLWWKAARERERASKKGAPHSMPPNVPIVKLEGSSSSSVLPSSTSL</sequence>
<feature type="compositionally biased region" description="Low complexity" evidence="1">
    <location>
        <begin position="261"/>
        <end position="273"/>
    </location>
</feature>
<comment type="caution">
    <text evidence="3">The sequence shown here is derived from an EMBL/GenBank/DDBJ whole genome shotgun (WGS) entry which is preliminary data.</text>
</comment>
<keyword evidence="2" id="KW-1133">Transmembrane helix</keyword>
<keyword evidence="2" id="KW-0472">Membrane</keyword>
<feature type="region of interest" description="Disordered" evidence="1">
    <location>
        <begin position="239"/>
        <end position="273"/>
    </location>
</feature>
<evidence type="ECO:0000313" key="4">
    <source>
        <dbReference type="Proteomes" id="UP001444661"/>
    </source>
</evidence>
<protein>
    <submittedName>
        <fullName evidence="3">Uncharacterized protein</fullName>
    </submittedName>
</protein>
<feature type="transmembrane region" description="Helical" evidence="2">
    <location>
        <begin position="174"/>
        <end position="193"/>
    </location>
</feature>
<name>A0ABR1SWC8_9PEZI</name>
<reference evidence="3 4" key="1">
    <citation type="submission" date="2023-01" db="EMBL/GenBank/DDBJ databases">
        <title>Analysis of 21 Apiospora genomes using comparative genomics revels a genus with tremendous synthesis potential of carbohydrate active enzymes and secondary metabolites.</title>
        <authorList>
            <person name="Sorensen T."/>
        </authorList>
    </citation>
    <scope>NUCLEOTIDE SEQUENCE [LARGE SCALE GENOMIC DNA]</scope>
    <source>
        <strain evidence="3 4">CBS 33761</strain>
    </source>
</reference>
<feature type="transmembrane region" description="Helical" evidence="2">
    <location>
        <begin position="150"/>
        <end position="167"/>
    </location>
</feature>
<feature type="transmembrane region" description="Helical" evidence="2">
    <location>
        <begin position="46"/>
        <end position="68"/>
    </location>
</feature>
<evidence type="ECO:0000313" key="3">
    <source>
        <dbReference type="EMBL" id="KAK8038603.1"/>
    </source>
</evidence>
<keyword evidence="2" id="KW-0812">Transmembrane</keyword>